<feature type="domain" description="Peptidase M50" evidence="12">
    <location>
        <begin position="6"/>
        <end position="331"/>
    </location>
</feature>
<dbReference type="eggNOG" id="COG0750">
    <property type="taxonomic scope" value="Bacteria"/>
</dbReference>
<dbReference type="PATRIC" id="fig|1235802.3.peg.4134"/>
<comment type="cofactor">
    <cofactor evidence="1 11">
        <name>Zn(2+)</name>
        <dbReference type="ChEBI" id="CHEBI:29105"/>
    </cofactor>
</comment>
<reference evidence="13 14" key="1">
    <citation type="journal article" date="2014" name="Genome Announc.">
        <title>Draft genome sequences of the altered schaedler flora, a defined bacterial community from gnotobiotic mice.</title>
        <authorList>
            <person name="Wannemuehler M.J."/>
            <person name="Overstreet A.M."/>
            <person name="Ward D.V."/>
            <person name="Phillips G.J."/>
        </authorList>
    </citation>
    <scope>NUCLEOTIDE SEQUENCE [LARGE SCALE GENOMIC DNA]</scope>
    <source>
        <strain evidence="13 14">ASF492</strain>
    </source>
</reference>
<proteinExistence type="inferred from homology"/>
<keyword evidence="8 11" id="KW-1133">Transmembrane helix</keyword>
<feature type="transmembrane region" description="Helical" evidence="11">
    <location>
        <begin position="90"/>
        <end position="111"/>
    </location>
</feature>
<dbReference type="CDD" id="cd06163">
    <property type="entry name" value="S2P-M50_PDZ_RseP-like"/>
    <property type="match status" value="1"/>
</dbReference>
<dbReference type="GO" id="GO:0046872">
    <property type="term" value="F:metal ion binding"/>
    <property type="evidence" value="ECO:0007669"/>
    <property type="project" value="UniProtKB-KW"/>
</dbReference>
<dbReference type="GO" id="GO:0004222">
    <property type="term" value="F:metalloendopeptidase activity"/>
    <property type="evidence" value="ECO:0007669"/>
    <property type="project" value="InterPro"/>
</dbReference>
<evidence type="ECO:0000256" key="5">
    <source>
        <dbReference type="ARBA" id="ARBA00022692"/>
    </source>
</evidence>
<dbReference type="SUPFAM" id="SSF50156">
    <property type="entry name" value="PDZ domain-like"/>
    <property type="match status" value="1"/>
</dbReference>
<keyword evidence="10 11" id="KW-0472">Membrane</keyword>
<dbReference type="Gene3D" id="2.30.42.10">
    <property type="match status" value="1"/>
</dbReference>
<dbReference type="EC" id="3.4.24.-" evidence="11"/>
<evidence type="ECO:0000256" key="11">
    <source>
        <dbReference type="RuleBase" id="RU362031"/>
    </source>
</evidence>
<dbReference type="PANTHER" id="PTHR42837:SF2">
    <property type="entry name" value="MEMBRANE METALLOPROTEASE ARASP2, CHLOROPLASTIC-RELATED"/>
    <property type="match status" value="1"/>
</dbReference>
<accession>N2A021</accession>
<keyword evidence="4 13" id="KW-0645">Protease</keyword>
<comment type="subcellular location">
    <subcellularLocation>
        <location evidence="2">Membrane</location>
        <topology evidence="2">Multi-pass membrane protein</topology>
    </subcellularLocation>
</comment>
<dbReference type="HOGENOM" id="CLU_025778_1_3_9"/>
<keyword evidence="5 11" id="KW-0812">Transmembrane</keyword>
<dbReference type="OrthoDB" id="9782003at2"/>
<feature type="transmembrane region" description="Helical" evidence="11">
    <location>
        <begin position="318"/>
        <end position="337"/>
    </location>
</feature>
<evidence type="ECO:0000313" key="13">
    <source>
        <dbReference type="EMBL" id="EMZ22672.1"/>
    </source>
</evidence>
<name>N2A021_9FIRM</name>
<feature type="transmembrane region" description="Helical" evidence="11">
    <location>
        <begin position="268"/>
        <end position="289"/>
    </location>
</feature>
<evidence type="ECO:0000256" key="6">
    <source>
        <dbReference type="ARBA" id="ARBA00022801"/>
    </source>
</evidence>
<evidence type="ECO:0000256" key="3">
    <source>
        <dbReference type="ARBA" id="ARBA00007931"/>
    </source>
</evidence>
<dbReference type="InterPro" id="IPR036034">
    <property type="entry name" value="PDZ_sf"/>
</dbReference>
<protein>
    <recommendedName>
        <fullName evidence="11">Zinc metalloprotease</fullName>
        <ecNumber evidence="11">3.4.24.-</ecNumber>
    </recommendedName>
</protein>
<gene>
    <name evidence="13" type="ORF">C823_03913</name>
</gene>
<evidence type="ECO:0000256" key="7">
    <source>
        <dbReference type="ARBA" id="ARBA00022833"/>
    </source>
</evidence>
<evidence type="ECO:0000256" key="1">
    <source>
        <dbReference type="ARBA" id="ARBA00001947"/>
    </source>
</evidence>
<sequence>MNIILALVIFSIIILFHELGHFLLAKHNDVRVNEFCLGLGPTIVGFTKGETKYSLKLLPFGGACMMEGEDEASDDDRGFNNKSVLQRASIVAAGPIFNFIMAMVFSFILVASVGFDRAVLTGIVDGYPAQEAGLKAGDEIVKLGNKTIHLYREVAFYTYFHTSEEAVEVTYKRDGEKYKTVLTPKYDEESGRYLFGFYGTTARSKGTLAETFQYSMYEVKYWICTTIETLGQLFTGHVGINEMSGPVGIVKTIGDTYTEVKSGGMFMVFLNMLNICILLSANLGIMNLLPIPALDGGRLVFLIVEAVRGKRMDPNKEGAVNLVFLMLLMALMVVIMFNDIRKIVM</sequence>
<organism evidence="13 14">
    <name type="scientific">Eubacterium plexicaudatum ASF492</name>
    <dbReference type="NCBI Taxonomy" id="1235802"/>
    <lineage>
        <taxon>Bacteria</taxon>
        <taxon>Bacillati</taxon>
        <taxon>Bacillota</taxon>
        <taxon>Clostridia</taxon>
        <taxon>Eubacteriales</taxon>
        <taxon>Eubacteriaceae</taxon>
        <taxon>Eubacterium</taxon>
    </lineage>
</organism>
<dbReference type="PANTHER" id="PTHR42837">
    <property type="entry name" value="REGULATOR OF SIGMA-E PROTEASE RSEP"/>
    <property type="match status" value="1"/>
</dbReference>
<evidence type="ECO:0000256" key="10">
    <source>
        <dbReference type="ARBA" id="ARBA00023136"/>
    </source>
</evidence>
<comment type="caution">
    <text evidence="13">The sequence shown here is derived from an EMBL/GenBank/DDBJ whole genome shotgun (WGS) entry which is preliminary data.</text>
</comment>
<keyword evidence="6 11" id="KW-0378">Hydrolase</keyword>
<keyword evidence="7 11" id="KW-0862">Zinc</keyword>
<keyword evidence="11" id="KW-0479">Metal-binding</keyword>
<evidence type="ECO:0000256" key="9">
    <source>
        <dbReference type="ARBA" id="ARBA00023049"/>
    </source>
</evidence>
<comment type="similarity">
    <text evidence="3 11">Belongs to the peptidase M50B family.</text>
</comment>
<dbReference type="EMBL" id="AQFT01000119">
    <property type="protein sequence ID" value="EMZ22672.1"/>
    <property type="molecule type" value="Genomic_DNA"/>
</dbReference>
<dbReference type="GO" id="GO:0016020">
    <property type="term" value="C:membrane"/>
    <property type="evidence" value="ECO:0007669"/>
    <property type="project" value="UniProtKB-SubCell"/>
</dbReference>
<evidence type="ECO:0000259" key="12">
    <source>
        <dbReference type="Pfam" id="PF02163"/>
    </source>
</evidence>
<evidence type="ECO:0000313" key="14">
    <source>
        <dbReference type="Proteomes" id="UP000012589"/>
    </source>
</evidence>
<dbReference type="InterPro" id="IPR004387">
    <property type="entry name" value="Pept_M50_Zn"/>
</dbReference>
<dbReference type="AlphaFoldDB" id="N2A021"/>
<dbReference type="GO" id="GO:0006508">
    <property type="term" value="P:proteolysis"/>
    <property type="evidence" value="ECO:0007669"/>
    <property type="project" value="UniProtKB-KW"/>
</dbReference>
<keyword evidence="9 11" id="KW-0482">Metalloprotease</keyword>
<dbReference type="NCBIfam" id="TIGR00054">
    <property type="entry name" value="RIP metalloprotease RseP"/>
    <property type="match status" value="1"/>
</dbReference>
<evidence type="ECO:0000256" key="2">
    <source>
        <dbReference type="ARBA" id="ARBA00004141"/>
    </source>
</evidence>
<dbReference type="Proteomes" id="UP000012589">
    <property type="component" value="Unassembled WGS sequence"/>
</dbReference>
<keyword evidence="14" id="KW-1185">Reference proteome</keyword>
<evidence type="ECO:0000256" key="4">
    <source>
        <dbReference type="ARBA" id="ARBA00022670"/>
    </source>
</evidence>
<dbReference type="STRING" id="1235802.C823_03913"/>
<dbReference type="InterPro" id="IPR008915">
    <property type="entry name" value="Peptidase_M50"/>
</dbReference>
<evidence type="ECO:0000256" key="8">
    <source>
        <dbReference type="ARBA" id="ARBA00022989"/>
    </source>
</evidence>
<dbReference type="Pfam" id="PF02163">
    <property type="entry name" value="Peptidase_M50"/>
    <property type="match status" value="1"/>
</dbReference>